<organism evidence="2 3">
    <name type="scientific">Zosterops borbonicus</name>
    <dbReference type="NCBI Taxonomy" id="364589"/>
    <lineage>
        <taxon>Eukaryota</taxon>
        <taxon>Metazoa</taxon>
        <taxon>Chordata</taxon>
        <taxon>Craniata</taxon>
        <taxon>Vertebrata</taxon>
        <taxon>Euteleostomi</taxon>
        <taxon>Archelosauria</taxon>
        <taxon>Archosauria</taxon>
        <taxon>Dinosauria</taxon>
        <taxon>Saurischia</taxon>
        <taxon>Theropoda</taxon>
        <taxon>Coelurosauria</taxon>
        <taxon>Aves</taxon>
        <taxon>Neognathae</taxon>
        <taxon>Neoaves</taxon>
        <taxon>Telluraves</taxon>
        <taxon>Australaves</taxon>
        <taxon>Passeriformes</taxon>
        <taxon>Sylvioidea</taxon>
        <taxon>Zosteropidae</taxon>
        <taxon>Zosterops</taxon>
    </lineage>
</organism>
<accession>A0A8K1LLF8</accession>
<dbReference type="EMBL" id="SWJQ01000243">
    <property type="protein sequence ID" value="TRZ17928.1"/>
    <property type="molecule type" value="Genomic_DNA"/>
</dbReference>
<dbReference type="GO" id="GO:0005102">
    <property type="term" value="F:signaling receptor binding"/>
    <property type="evidence" value="ECO:0007669"/>
    <property type="project" value="InterPro"/>
</dbReference>
<dbReference type="SMART" id="SM01257">
    <property type="entry name" value="KRAP_IP3R_bind"/>
    <property type="match status" value="1"/>
</dbReference>
<sequence>MLFEYKEELLYYVDDQGLEQIAQRGITEWLVLWEKDPVEILLNLGFGTEEPDVCTKIPPRFLSGVSVAKGFDIQAFLEAQKKQVDIEKPNLYEEPDVCTKIPPRFLSGVSVAKGFDIQAFLEAQKKQVDIEKPNLYGNSRFLTVGEYQNKYQNKADHVPLLDCIETLIPEMVVLDEFSYCYTVWFTINEPFQC</sequence>
<name>A0A8K1LLF8_9PASS</name>
<dbReference type="InterPro" id="IPR029325">
    <property type="entry name" value="ITPR-bd"/>
</dbReference>
<proteinExistence type="predicted"/>
<dbReference type="OrthoDB" id="6088188at2759"/>
<comment type="caution">
    <text evidence="2">The sequence shown here is derived from an EMBL/GenBank/DDBJ whole genome shotgun (WGS) entry which is preliminary data.</text>
</comment>
<dbReference type="PANTHER" id="PTHR17469">
    <property type="entry name" value="SPERM SPECIFIC ANTIGEN 2-RELATED"/>
    <property type="match status" value="1"/>
</dbReference>
<gene>
    <name evidence="2" type="ORF">HGM15179_009198</name>
</gene>
<keyword evidence="3" id="KW-1185">Reference proteome</keyword>
<evidence type="ECO:0000313" key="3">
    <source>
        <dbReference type="Proteomes" id="UP000796761"/>
    </source>
</evidence>
<dbReference type="AlphaFoldDB" id="A0A8K1LLF8"/>
<reference evidence="2" key="1">
    <citation type="submission" date="2019-04" db="EMBL/GenBank/DDBJ databases">
        <title>Genome assembly of Zosterops borbonicus 15179.</title>
        <authorList>
            <person name="Leroy T."/>
            <person name="Anselmetti Y."/>
            <person name="Tilak M.-K."/>
            <person name="Nabholz B."/>
        </authorList>
    </citation>
    <scope>NUCLEOTIDE SEQUENCE</scope>
    <source>
        <strain evidence="2">HGM_15179</strain>
        <tissue evidence="2">Muscle</tissue>
    </source>
</reference>
<dbReference type="Proteomes" id="UP000796761">
    <property type="component" value="Unassembled WGS sequence"/>
</dbReference>
<protein>
    <recommendedName>
        <fullName evidence="1">ITPR-interacting domain-containing protein</fullName>
    </recommendedName>
</protein>
<feature type="domain" description="ITPR-interacting" evidence="1">
    <location>
        <begin position="20"/>
        <end position="149"/>
    </location>
</feature>
<dbReference type="Pfam" id="PF14722">
    <property type="entry name" value="KRAP_IP3R_bind"/>
    <property type="match status" value="2"/>
</dbReference>
<dbReference type="PANTHER" id="PTHR17469:SF14">
    <property type="entry name" value="PROTEIN ITPRID1"/>
    <property type="match status" value="1"/>
</dbReference>
<dbReference type="InterPro" id="IPR043444">
    <property type="entry name" value="TESPA1-like"/>
</dbReference>
<evidence type="ECO:0000313" key="2">
    <source>
        <dbReference type="EMBL" id="TRZ17928.1"/>
    </source>
</evidence>
<evidence type="ECO:0000259" key="1">
    <source>
        <dbReference type="SMART" id="SM01257"/>
    </source>
</evidence>